<dbReference type="Pfam" id="PF05368">
    <property type="entry name" value="NmrA"/>
    <property type="match status" value="1"/>
</dbReference>
<dbReference type="InterPro" id="IPR008030">
    <property type="entry name" value="NmrA-like"/>
</dbReference>
<evidence type="ECO:0000256" key="2">
    <source>
        <dbReference type="ARBA" id="ARBA00022857"/>
    </source>
</evidence>
<evidence type="ECO:0000256" key="3">
    <source>
        <dbReference type="ARBA" id="ARBA00023002"/>
    </source>
</evidence>
<keyword evidence="2" id="KW-0521">NADP</keyword>
<evidence type="ECO:0000313" key="6">
    <source>
        <dbReference type="Proteomes" id="UP001194746"/>
    </source>
</evidence>
<dbReference type="Gene3D" id="3.90.25.10">
    <property type="entry name" value="UDP-galactose 4-epimerase, domain 1"/>
    <property type="match status" value="1"/>
</dbReference>
<reference evidence="5" key="2">
    <citation type="submission" date="2020-02" db="EMBL/GenBank/DDBJ databases">
        <authorList>
            <person name="Gilchrist C.L.M."/>
            <person name="Chooi Y.-H."/>
        </authorList>
    </citation>
    <scope>NUCLEOTIDE SEQUENCE</scope>
    <source>
        <strain evidence="5">MST-FP2251</strain>
    </source>
</reference>
<reference evidence="5" key="1">
    <citation type="journal article" date="2019" name="Beilstein J. Org. Chem.">
        <title>Nanangenines: drimane sesquiterpenoids as the dominant metabolite cohort of a novel Australian fungus, Aspergillus nanangensis.</title>
        <authorList>
            <person name="Lacey H.J."/>
            <person name="Gilchrist C.L.M."/>
            <person name="Crombie A."/>
            <person name="Kalaitzis J.A."/>
            <person name="Vuong D."/>
            <person name="Rutledge P.J."/>
            <person name="Turner P."/>
            <person name="Pitt J.I."/>
            <person name="Lacey E."/>
            <person name="Chooi Y.H."/>
            <person name="Piggott A.M."/>
        </authorList>
    </citation>
    <scope>NUCLEOTIDE SEQUENCE</scope>
    <source>
        <strain evidence="5">MST-FP2251</strain>
    </source>
</reference>
<protein>
    <recommendedName>
        <fullName evidence="4">NmrA-like domain-containing protein</fullName>
    </recommendedName>
</protein>
<dbReference type="InterPro" id="IPR051164">
    <property type="entry name" value="NmrA-like_oxidored"/>
</dbReference>
<evidence type="ECO:0000256" key="1">
    <source>
        <dbReference type="ARBA" id="ARBA00006328"/>
    </source>
</evidence>
<keyword evidence="3" id="KW-0560">Oxidoreductase</keyword>
<dbReference type="PANTHER" id="PTHR42748:SF30">
    <property type="entry name" value="NMRA-LIKE DOMAIN-CONTAINING PROTEIN"/>
    <property type="match status" value="1"/>
</dbReference>
<proteinExistence type="inferred from homology"/>
<dbReference type="EMBL" id="VCAU01000085">
    <property type="protein sequence ID" value="KAF9885990.1"/>
    <property type="molecule type" value="Genomic_DNA"/>
</dbReference>
<dbReference type="Gene3D" id="3.40.50.720">
    <property type="entry name" value="NAD(P)-binding Rossmann-like Domain"/>
    <property type="match status" value="1"/>
</dbReference>
<dbReference type="SUPFAM" id="SSF51735">
    <property type="entry name" value="NAD(P)-binding Rossmann-fold domains"/>
    <property type="match status" value="1"/>
</dbReference>
<dbReference type="CDD" id="cd05251">
    <property type="entry name" value="NmrA_like_SDR_a"/>
    <property type="match status" value="1"/>
</dbReference>
<sequence>MSSIFICGATGTQGGAIAHHLLKQNINIKTITRSINSSSAQDLKSHGVTVTEGDFDNEETLRTALTGCTSVFLNLMPNFLNTEAEHEQAQRIISIAQASGVKHIVYSSALAINDPQRLPHYDPASFFAKALRSKLAVENQVRTAGFETWTILRPGNFMSNFLLPMAKMYAGLTESGTWTTALTAETVLPMVDPNDIGQFGAAVLVDPARFHQQEVEIASQMMTVDEVLKVLSKVTGKELKASYMSREEIDAQAPANPLISAQLAMRDMAMFVDIEEVRKWGLKLGTFEQFLEREADRVAQTYSEV</sequence>
<comment type="similarity">
    <text evidence="1">Belongs to the NmrA-type oxidoreductase family.</text>
</comment>
<name>A0AAD4CGE9_ASPNN</name>
<dbReference type="Proteomes" id="UP001194746">
    <property type="component" value="Unassembled WGS sequence"/>
</dbReference>
<accession>A0AAD4CGE9</accession>
<dbReference type="PANTHER" id="PTHR42748">
    <property type="entry name" value="NITROGEN METABOLITE REPRESSION PROTEIN NMRA FAMILY MEMBER"/>
    <property type="match status" value="1"/>
</dbReference>
<dbReference type="GO" id="GO:0005634">
    <property type="term" value="C:nucleus"/>
    <property type="evidence" value="ECO:0007669"/>
    <property type="project" value="TreeGrafter"/>
</dbReference>
<gene>
    <name evidence="5" type="ORF">FE257_012168</name>
</gene>
<keyword evidence="6" id="KW-1185">Reference proteome</keyword>
<evidence type="ECO:0000313" key="5">
    <source>
        <dbReference type="EMBL" id="KAF9885990.1"/>
    </source>
</evidence>
<evidence type="ECO:0000259" key="4">
    <source>
        <dbReference type="Pfam" id="PF05368"/>
    </source>
</evidence>
<dbReference type="GO" id="GO:0016491">
    <property type="term" value="F:oxidoreductase activity"/>
    <property type="evidence" value="ECO:0007669"/>
    <property type="project" value="UniProtKB-KW"/>
</dbReference>
<organism evidence="5 6">
    <name type="scientific">Aspergillus nanangensis</name>
    <dbReference type="NCBI Taxonomy" id="2582783"/>
    <lineage>
        <taxon>Eukaryota</taxon>
        <taxon>Fungi</taxon>
        <taxon>Dikarya</taxon>
        <taxon>Ascomycota</taxon>
        <taxon>Pezizomycotina</taxon>
        <taxon>Eurotiomycetes</taxon>
        <taxon>Eurotiomycetidae</taxon>
        <taxon>Eurotiales</taxon>
        <taxon>Aspergillaceae</taxon>
        <taxon>Aspergillus</taxon>
        <taxon>Aspergillus subgen. Circumdati</taxon>
    </lineage>
</organism>
<feature type="domain" description="NmrA-like" evidence="4">
    <location>
        <begin position="2"/>
        <end position="268"/>
    </location>
</feature>
<dbReference type="InterPro" id="IPR036291">
    <property type="entry name" value="NAD(P)-bd_dom_sf"/>
</dbReference>
<comment type="caution">
    <text evidence="5">The sequence shown here is derived from an EMBL/GenBank/DDBJ whole genome shotgun (WGS) entry which is preliminary data.</text>
</comment>
<dbReference type="AlphaFoldDB" id="A0AAD4CGE9"/>